<dbReference type="EMBL" id="WTVG01000047">
    <property type="protein sequence ID" value="NMG25938.1"/>
    <property type="molecule type" value="Genomic_DNA"/>
</dbReference>
<protein>
    <submittedName>
        <fullName evidence="1">Uncharacterized protein</fullName>
    </submittedName>
</protein>
<name>A0ABX1PPZ5_9RHOO</name>
<organism evidence="1 2">
    <name type="scientific">Aromatoleum anaerobium</name>
    <dbReference type="NCBI Taxonomy" id="182180"/>
    <lineage>
        <taxon>Bacteria</taxon>
        <taxon>Pseudomonadati</taxon>
        <taxon>Pseudomonadota</taxon>
        <taxon>Betaproteobacteria</taxon>
        <taxon>Rhodocyclales</taxon>
        <taxon>Rhodocyclaceae</taxon>
        <taxon>Aromatoleum</taxon>
    </lineage>
</organism>
<keyword evidence="2" id="KW-1185">Reference proteome</keyword>
<comment type="caution">
    <text evidence="1">The sequence shown here is derived from an EMBL/GenBank/DDBJ whole genome shotgun (WGS) entry which is preliminary data.</text>
</comment>
<evidence type="ECO:0000313" key="1">
    <source>
        <dbReference type="EMBL" id="NMG25938.1"/>
    </source>
</evidence>
<dbReference type="RefSeq" id="WP_169119280.1">
    <property type="nucleotide sequence ID" value="NZ_WTVG02000040.1"/>
</dbReference>
<proteinExistence type="predicted"/>
<gene>
    <name evidence="1" type="ORF">GO606_14670</name>
</gene>
<accession>A0ABX1PPZ5</accession>
<reference evidence="1" key="1">
    <citation type="submission" date="2019-12" db="EMBL/GenBank/DDBJ databases">
        <title>Comparative genomics gives insights into the taxonomy of the Azoarcus-Aromatoleum group and reveals separate origins of nif in the plant-associated Azoarcus and non-plant-associated Aromatoleum sub-groups.</title>
        <authorList>
            <person name="Lafos M."/>
            <person name="Maluk M."/>
            <person name="Batista M."/>
            <person name="Junghare M."/>
            <person name="Carmona M."/>
            <person name="Faoro H."/>
            <person name="Cruz L.M."/>
            <person name="Battistoni F."/>
            <person name="De Souza E."/>
            <person name="Pedrosa F."/>
            <person name="Chen W.-M."/>
            <person name="Poole P.S."/>
            <person name="Dixon R.A."/>
            <person name="James E.K."/>
        </authorList>
    </citation>
    <scope>NUCLEOTIDE SEQUENCE</scope>
    <source>
        <strain evidence="1">LuFRes1</strain>
    </source>
</reference>
<sequence>MDHDLIWVLVREVDVLASAGTQPPRCALAQAQWRAECSDYLRTRLMCHAGALATSEVIWPLACRAREEPDAFRAIIQRLRTTFNHALASVLNRLCELLPEAGAEQMEIPLGADGDIDWQEALFALASVLLTYLADRLVERGDHGEGAHPVLFAADAVHDALAELATLLSDRLTEQSVFFDAGAYSVRMPNDSSLKSALAAGEQLLLLPVRRVGA</sequence>
<dbReference type="Proteomes" id="UP000615989">
    <property type="component" value="Unassembled WGS sequence"/>
</dbReference>
<evidence type="ECO:0000313" key="2">
    <source>
        <dbReference type="Proteomes" id="UP000615989"/>
    </source>
</evidence>